<dbReference type="AlphaFoldDB" id="A0A5J4UUX4"/>
<name>A0A5J4UUX4_9EUKA</name>
<comment type="caution">
    <text evidence="1">The sequence shown here is derived from an EMBL/GenBank/DDBJ whole genome shotgun (WGS) entry which is preliminary data.</text>
</comment>
<accession>A0A5J4UUX4</accession>
<reference evidence="1 2" key="1">
    <citation type="submission" date="2019-03" db="EMBL/GenBank/DDBJ databases">
        <title>Single cell metagenomics reveals metabolic interactions within the superorganism composed of flagellate Streblomastix strix and complex community of Bacteroidetes bacteria on its surface.</title>
        <authorList>
            <person name="Treitli S.C."/>
            <person name="Kolisko M."/>
            <person name="Husnik F."/>
            <person name="Keeling P."/>
            <person name="Hampl V."/>
        </authorList>
    </citation>
    <scope>NUCLEOTIDE SEQUENCE [LARGE SCALE GENOMIC DNA]</scope>
    <source>
        <strain evidence="1">ST1C</strain>
    </source>
</reference>
<dbReference type="EMBL" id="SNRW01012653">
    <property type="protein sequence ID" value="KAA6373545.1"/>
    <property type="molecule type" value="Genomic_DNA"/>
</dbReference>
<proteinExistence type="predicted"/>
<protein>
    <submittedName>
        <fullName evidence="1">Uncharacterized protein</fullName>
    </submittedName>
</protein>
<gene>
    <name evidence="1" type="ORF">EZS28_030928</name>
</gene>
<evidence type="ECO:0000313" key="2">
    <source>
        <dbReference type="Proteomes" id="UP000324800"/>
    </source>
</evidence>
<organism evidence="1 2">
    <name type="scientific">Streblomastix strix</name>
    <dbReference type="NCBI Taxonomy" id="222440"/>
    <lineage>
        <taxon>Eukaryota</taxon>
        <taxon>Metamonada</taxon>
        <taxon>Preaxostyla</taxon>
        <taxon>Oxymonadida</taxon>
        <taxon>Streblomastigidae</taxon>
        <taxon>Streblomastix</taxon>
    </lineage>
</organism>
<evidence type="ECO:0000313" key="1">
    <source>
        <dbReference type="EMBL" id="KAA6373545.1"/>
    </source>
</evidence>
<sequence>MIKRRRPRFIGHFSRRRRQASDLNPSTERASKRERELLFQREEEIFGLELNKEGVYPSIIGDEAEDDVETAQLAVLIQRACVAASTALIQGDFPATQIFILTCHHVARVIAGDASLRRYVKLAADIYLNL</sequence>
<dbReference type="Proteomes" id="UP000324800">
    <property type="component" value="Unassembled WGS sequence"/>
</dbReference>